<name>A0A0K0Y400_9RHOB</name>
<dbReference type="Gene3D" id="3.40.50.10240">
    <property type="entry name" value="Thiamin pyrophosphokinase, catalytic domain"/>
    <property type="match status" value="1"/>
</dbReference>
<keyword evidence="3" id="KW-0808">Transferase</keyword>
<organism evidence="3 4">
    <name type="scientific">Octadecabacter temperatus</name>
    <dbReference type="NCBI Taxonomy" id="1458307"/>
    <lineage>
        <taxon>Bacteria</taxon>
        <taxon>Pseudomonadati</taxon>
        <taxon>Pseudomonadota</taxon>
        <taxon>Alphaproteobacteria</taxon>
        <taxon>Rhodobacterales</taxon>
        <taxon>Roseobacteraceae</taxon>
        <taxon>Octadecabacter</taxon>
    </lineage>
</organism>
<dbReference type="InterPro" id="IPR036371">
    <property type="entry name" value="TPK_B1-bd_sf"/>
</dbReference>
<dbReference type="GO" id="GO:0016301">
    <property type="term" value="F:kinase activity"/>
    <property type="evidence" value="ECO:0007669"/>
    <property type="project" value="UniProtKB-KW"/>
</dbReference>
<dbReference type="InterPro" id="IPR006282">
    <property type="entry name" value="Thi_PPkinase"/>
</dbReference>
<dbReference type="STRING" id="1458307.OSB_10340"/>
<dbReference type="GO" id="GO:0005524">
    <property type="term" value="F:ATP binding"/>
    <property type="evidence" value="ECO:0007669"/>
    <property type="project" value="InterPro"/>
</dbReference>
<dbReference type="InterPro" id="IPR053149">
    <property type="entry name" value="TPK"/>
</dbReference>
<evidence type="ECO:0000256" key="1">
    <source>
        <dbReference type="NCBIfam" id="TIGR01378"/>
    </source>
</evidence>
<dbReference type="Pfam" id="PF04263">
    <property type="entry name" value="TPK_catalytic"/>
    <property type="match status" value="1"/>
</dbReference>
<accession>A0A0K0Y400</accession>
<feature type="domain" description="Thiamin pyrophosphokinase catalytic" evidence="2">
    <location>
        <begin position="27"/>
        <end position="120"/>
    </location>
</feature>
<dbReference type="SUPFAM" id="SSF63999">
    <property type="entry name" value="Thiamin pyrophosphokinase, catalytic domain"/>
    <property type="match status" value="1"/>
</dbReference>
<dbReference type="KEGG" id="otm:OSB_10340"/>
<dbReference type="NCBIfam" id="TIGR01378">
    <property type="entry name" value="thi_PPkinase"/>
    <property type="match status" value="1"/>
</dbReference>
<dbReference type="Proteomes" id="UP000067444">
    <property type="component" value="Chromosome"/>
</dbReference>
<dbReference type="GO" id="GO:0009229">
    <property type="term" value="P:thiamine diphosphate biosynthetic process"/>
    <property type="evidence" value="ECO:0007669"/>
    <property type="project" value="InterPro"/>
</dbReference>
<dbReference type="SUPFAM" id="SSF63862">
    <property type="entry name" value="Thiamin pyrophosphokinase, substrate-binding domain"/>
    <property type="match status" value="1"/>
</dbReference>
<dbReference type="AlphaFoldDB" id="A0A0K0Y400"/>
<dbReference type="OrthoDB" id="7057856at2"/>
<sequence length="228" mass="24121">MNPPIVSSSCPITLIGGVNPASATLSEVLSIASLVVAADGGADHALAAGVSLEAVIGDMDSISKAAQDAFKDVFHPITEQDSTDFDKALRHIDAPLVLGVGFSGARLDHELGSMTVLVRHPERRCILIGEDTIVLLCPPQITLDLPMESAVSLFPMAEVGCESDGLRWPTGGLRFAPDRQIGTLNKVDGTVTLRPDAPKMLLILPRSALGVTVQAMLQDDVRWPARAR</sequence>
<dbReference type="EMBL" id="CP012160">
    <property type="protein sequence ID" value="AKS45592.1"/>
    <property type="molecule type" value="Genomic_DNA"/>
</dbReference>
<dbReference type="GO" id="GO:0004788">
    <property type="term" value="F:thiamine diphosphokinase activity"/>
    <property type="evidence" value="ECO:0007669"/>
    <property type="project" value="UniProtKB-UniRule"/>
</dbReference>
<evidence type="ECO:0000313" key="3">
    <source>
        <dbReference type="EMBL" id="AKS45592.1"/>
    </source>
</evidence>
<gene>
    <name evidence="3" type="ORF">OSB_10340</name>
</gene>
<dbReference type="GO" id="GO:0006772">
    <property type="term" value="P:thiamine metabolic process"/>
    <property type="evidence" value="ECO:0007669"/>
    <property type="project" value="UniProtKB-UniRule"/>
</dbReference>
<evidence type="ECO:0000259" key="2">
    <source>
        <dbReference type="Pfam" id="PF04263"/>
    </source>
</evidence>
<keyword evidence="4" id="KW-1185">Reference proteome</keyword>
<keyword evidence="3" id="KW-0418">Kinase</keyword>
<reference evidence="3 4" key="1">
    <citation type="journal article" date="2015" name="Genome Announc.">
        <title>Closed Genome Sequence of Octadecabacter temperatus SB1, the First Mesophilic Species of the Genus Octadecabacter.</title>
        <authorList>
            <person name="Voget S."/>
            <person name="Billerbeck S."/>
            <person name="Simon M."/>
            <person name="Daniel R."/>
        </authorList>
    </citation>
    <scope>NUCLEOTIDE SEQUENCE [LARGE SCALE GENOMIC DNA]</scope>
    <source>
        <strain evidence="3 4">SB1</strain>
    </source>
</reference>
<dbReference type="EC" id="2.7.6.2" evidence="1"/>
<dbReference type="PANTHER" id="PTHR41299">
    <property type="entry name" value="THIAMINE PYROPHOSPHOKINASE"/>
    <property type="match status" value="1"/>
</dbReference>
<dbReference type="InterPro" id="IPR036759">
    <property type="entry name" value="TPK_catalytic_sf"/>
</dbReference>
<proteinExistence type="predicted"/>
<dbReference type="InterPro" id="IPR007371">
    <property type="entry name" value="TPK_catalytic"/>
</dbReference>
<dbReference type="CDD" id="cd07995">
    <property type="entry name" value="TPK"/>
    <property type="match status" value="1"/>
</dbReference>
<protein>
    <recommendedName>
        <fullName evidence="1">Thiamine diphosphokinase</fullName>
        <ecNumber evidence="1">2.7.6.2</ecNumber>
    </recommendedName>
</protein>
<evidence type="ECO:0000313" key="4">
    <source>
        <dbReference type="Proteomes" id="UP000067444"/>
    </source>
</evidence>
<dbReference type="PANTHER" id="PTHR41299:SF1">
    <property type="entry name" value="THIAMINE PYROPHOSPHOKINASE"/>
    <property type="match status" value="1"/>
</dbReference>